<organism evidence="2 3">
    <name type="scientific">Gonapodya prolifera (strain JEL478)</name>
    <name type="common">Monoblepharis prolifera</name>
    <dbReference type="NCBI Taxonomy" id="1344416"/>
    <lineage>
        <taxon>Eukaryota</taxon>
        <taxon>Fungi</taxon>
        <taxon>Fungi incertae sedis</taxon>
        <taxon>Chytridiomycota</taxon>
        <taxon>Chytridiomycota incertae sedis</taxon>
        <taxon>Monoblepharidomycetes</taxon>
        <taxon>Monoblepharidales</taxon>
        <taxon>Gonapodyaceae</taxon>
        <taxon>Gonapodya</taxon>
    </lineage>
</organism>
<dbReference type="SUPFAM" id="SSF50044">
    <property type="entry name" value="SH3-domain"/>
    <property type="match status" value="1"/>
</dbReference>
<protein>
    <recommendedName>
        <fullName evidence="4">SH3 domain-containing protein</fullName>
    </recommendedName>
</protein>
<sequence>MADANHTNAHDLASRDVAIPSKRVAMFAYTPGPGAHVDEIAVEEGDLLVLERRFADGWGVARNARTGEKGVFPWEYCFGEGQEQEDAESNNESTAGAEHPTARDVQAEADFHEGATFRLSGTNIALNLPGSFIDEEAQDLAVKLQTATHIRKSSGIIDRRLLDPDPDAREETFSVVKEQVPPVRKPTPSALSINLANMVGDGDGPGKSLTTTPSNSAMRSFSRQSVSSSATSGSLSHSKPSTVSLSHVLPMFHSDTTPFPSSYVCARSGSVSTQGELSQDSDFLSVSTADGGFSYRFNLDWKSSKTASMEEIMGTVGGPGWVIQRSWGYKLSRHDPRSMYFKYEARNRSLRELEHEVPMFSFTIFLFSTSLFTSMEHLSYKVPSLHPDIFRTHILVPLSTVLHRFKWSELIETEWAVIEPPPEFWTPGMDLHVAYVVRDPADNERGDTTMRRMKAEVSKWIDQNMRMGDWAQCQARMSVFNGKSS</sequence>
<accession>A0A139ADD7</accession>
<feature type="compositionally biased region" description="Low complexity" evidence="1">
    <location>
        <begin position="220"/>
        <end position="239"/>
    </location>
</feature>
<dbReference type="AlphaFoldDB" id="A0A139ADD7"/>
<dbReference type="Proteomes" id="UP000070544">
    <property type="component" value="Unassembled WGS sequence"/>
</dbReference>
<evidence type="ECO:0000256" key="1">
    <source>
        <dbReference type="SAM" id="MobiDB-lite"/>
    </source>
</evidence>
<dbReference type="Gene3D" id="2.30.30.40">
    <property type="entry name" value="SH3 Domains"/>
    <property type="match status" value="1"/>
</dbReference>
<proteinExistence type="predicted"/>
<dbReference type="InterPro" id="IPR036028">
    <property type="entry name" value="SH3-like_dom_sf"/>
</dbReference>
<dbReference type="EMBL" id="KQ965766">
    <property type="protein sequence ID" value="KXS14811.1"/>
    <property type="molecule type" value="Genomic_DNA"/>
</dbReference>
<feature type="compositionally biased region" description="Polar residues" evidence="1">
    <location>
        <begin position="208"/>
        <end position="219"/>
    </location>
</feature>
<dbReference type="OrthoDB" id="5340910at2759"/>
<evidence type="ECO:0008006" key="4">
    <source>
        <dbReference type="Google" id="ProtNLM"/>
    </source>
</evidence>
<evidence type="ECO:0000313" key="2">
    <source>
        <dbReference type="EMBL" id="KXS14811.1"/>
    </source>
</evidence>
<name>A0A139ADD7_GONPJ</name>
<feature type="region of interest" description="Disordered" evidence="1">
    <location>
        <begin position="196"/>
        <end position="240"/>
    </location>
</feature>
<keyword evidence="3" id="KW-1185">Reference proteome</keyword>
<evidence type="ECO:0000313" key="3">
    <source>
        <dbReference type="Proteomes" id="UP000070544"/>
    </source>
</evidence>
<feature type="region of interest" description="Disordered" evidence="1">
    <location>
        <begin position="82"/>
        <end position="101"/>
    </location>
</feature>
<gene>
    <name evidence="2" type="ORF">M427DRAFT_135504</name>
</gene>
<reference evidence="2 3" key="1">
    <citation type="journal article" date="2015" name="Genome Biol. Evol.">
        <title>Phylogenomic analyses indicate that early fungi evolved digesting cell walls of algal ancestors of land plants.</title>
        <authorList>
            <person name="Chang Y."/>
            <person name="Wang S."/>
            <person name="Sekimoto S."/>
            <person name="Aerts A.L."/>
            <person name="Choi C."/>
            <person name="Clum A."/>
            <person name="LaButti K.M."/>
            <person name="Lindquist E.A."/>
            <person name="Yee Ngan C."/>
            <person name="Ohm R.A."/>
            <person name="Salamov A.A."/>
            <person name="Grigoriev I.V."/>
            <person name="Spatafora J.W."/>
            <person name="Berbee M.L."/>
        </authorList>
    </citation>
    <scope>NUCLEOTIDE SEQUENCE [LARGE SCALE GENOMIC DNA]</scope>
    <source>
        <strain evidence="2 3">JEL478</strain>
    </source>
</reference>